<dbReference type="PANTHER" id="PTHR45931">
    <property type="entry name" value="SI:CH211-59O9.10"/>
    <property type="match status" value="1"/>
</dbReference>
<evidence type="ECO:0000313" key="15">
    <source>
        <dbReference type="Ensembl" id="ENSCCNP00000002336.1"/>
    </source>
</evidence>
<dbReference type="GO" id="GO:0016567">
    <property type="term" value="P:protein ubiquitination"/>
    <property type="evidence" value="ECO:0007669"/>
    <property type="project" value="TreeGrafter"/>
</dbReference>
<reference evidence="15" key="1">
    <citation type="submission" date="2023-09" db="UniProtKB">
        <authorList>
            <consortium name="Ensembl"/>
        </authorList>
    </citation>
    <scope>IDENTIFICATION</scope>
</reference>
<comment type="pathway">
    <text evidence="3">Protein modification; protein ubiquitination.</text>
</comment>
<evidence type="ECO:0000256" key="12">
    <source>
        <dbReference type="PROSITE-ProRule" id="PRU00175"/>
    </source>
</evidence>
<dbReference type="InterPro" id="IPR051834">
    <property type="entry name" value="RING_finger_E3_ligase"/>
</dbReference>
<dbReference type="Pfam" id="PF25914">
    <property type="entry name" value="RNF6_N"/>
    <property type="match status" value="1"/>
</dbReference>
<feature type="domain" description="RING-type" evidence="14">
    <location>
        <begin position="519"/>
        <end position="560"/>
    </location>
</feature>
<feature type="compositionally biased region" description="Polar residues" evidence="13">
    <location>
        <begin position="336"/>
        <end position="356"/>
    </location>
</feature>
<feature type="compositionally biased region" description="Polar residues" evidence="13">
    <location>
        <begin position="445"/>
        <end position="455"/>
    </location>
</feature>
<feature type="region of interest" description="Disordered" evidence="13">
    <location>
        <begin position="324"/>
        <end position="375"/>
    </location>
</feature>
<evidence type="ECO:0000256" key="8">
    <source>
        <dbReference type="ARBA" id="ARBA00022786"/>
    </source>
</evidence>
<feature type="region of interest" description="Disordered" evidence="13">
    <location>
        <begin position="415"/>
        <end position="476"/>
    </location>
</feature>
<evidence type="ECO:0000256" key="13">
    <source>
        <dbReference type="SAM" id="MobiDB-lite"/>
    </source>
</evidence>
<feature type="compositionally biased region" description="Basic and acidic residues" evidence="13">
    <location>
        <begin position="211"/>
        <end position="223"/>
    </location>
</feature>
<dbReference type="Gene3D" id="3.30.40.10">
    <property type="entry name" value="Zinc/RING finger domain, C3HC4 (zinc finger)"/>
    <property type="match status" value="1"/>
</dbReference>
<dbReference type="AlphaFoldDB" id="A0A8C0W184"/>
<evidence type="ECO:0000256" key="5">
    <source>
        <dbReference type="ARBA" id="ARBA00022679"/>
    </source>
</evidence>
<evidence type="ECO:0000256" key="9">
    <source>
        <dbReference type="ARBA" id="ARBA00022833"/>
    </source>
</evidence>
<protein>
    <recommendedName>
        <fullName evidence="4">RING-type E3 ubiquitin transferase</fullName>
        <ecNumber evidence="4">2.3.2.27</ecNumber>
    </recommendedName>
</protein>
<evidence type="ECO:0000256" key="3">
    <source>
        <dbReference type="ARBA" id="ARBA00004906"/>
    </source>
</evidence>
<evidence type="ECO:0000256" key="7">
    <source>
        <dbReference type="ARBA" id="ARBA00022771"/>
    </source>
</evidence>
<gene>
    <name evidence="15" type="primary">LOC109674472</name>
</gene>
<evidence type="ECO:0000256" key="10">
    <source>
        <dbReference type="ARBA" id="ARBA00023242"/>
    </source>
</evidence>
<keyword evidence="6" id="KW-0479">Metal-binding</keyword>
<evidence type="ECO:0000256" key="4">
    <source>
        <dbReference type="ARBA" id="ARBA00012483"/>
    </source>
</evidence>
<dbReference type="InterPro" id="IPR001841">
    <property type="entry name" value="Znf_RING"/>
</dbReference>
<comment type="similarity">
    <text evidence="11">Belongs to the RNF12 family.</text>
</comment>
<keyword evidence="7 12" id="KW-0863">Zinc-finger</keyword>
<dbReference type="Pfam" id="PF13639">
    <property type="entry name" value="zf-RING_2"/>
    <property type="match status" value="1"/>
</dbReference>
<keyword evidence="9" id="KW-0862">Zinc</keyword>
<evidence type="ECO:0000256" key="2">
    <source>
        <dbReference type="ARBA" id="ARBA00004123"/>
    </source>
</evidence>
<dbReference type="InterPro" id="IPR013083">
    <property type="entry name" value="Znf_RING/FYVE/PHD"/>
</dbReference>
<feature type="compositionally biased region" description="Basic and acidic residues" evidence="13">
    <location>
        <begin position="325"/>
        <end position="335"/>
    </location>
</feature>
<keyword evidence="5" id="KW-0808">Transferase</keyword>
<dbReference type="SUPFAM" id="SSF57850">
    <property type="entry name" value="RING/U-box"/>
    <property type="match status" value="1"/>
</dbReference>
<dbReference type="Ensembl" id="ENSCCNT00000003126.1">
    <property type="protein sequence ID" value="ENSCCNP00000002336.1"/>
    <property type="gene ID" value="ENSCCNG00000002574.1"/>
</dbReference>
<dbReference type="PANTHER" id="PTHR45931:SF3">
    <property type="entry name" value="RING ZINC FINGER-CONTAINING PROTEIN"/>
    <property type="match status" value="1"/>
</dbReference>
<keyword evidence="8" id="KW-0833">Ubl conjugation pathway</keyword>
<evidence type="ECO:0000256" key="6">
    <source>
        <dbReference type="ARBA" id="ARBA00022723"/>
    </source>
</evidence>
<dbReference type="InterPro" id="IPR058896">
    <property type="entry name" value="RNF6/12_N"/>
</dbReference>
<proteinExistence type="inferred from homology"/>
<organism evidence="15">
    <name type="scientific">Castor canadensis</name>
    <name type="common">American beaver</name>
    <dbReference type="NCBI Taxonomy" id="51338"/>
    <lineage>
        <taxon>Eukaryota</taxon>
        <taxon>Metazoa</taxon>
        <taxon>Chordata</taxon>
        <taxon>Craniata</taxon>
        <taxon>Vertebrata</taxon>
        <taxon>Euteleostomi</taxon>
        <taxon>Mammalia</taxon>
        <taxon>Eutheria</taxon>
        <taxon>Euarchontoglires</taxon>
        <taxon>Glires</taxon>
        <taxon>Rodentia</taxon>
        <taxon>Castorimorpha</taxon>
        <taxon>Castoridae</taxon>
        <taxon>Castor</taxon>
    </lineage>
</organism>
<dbReference type="FunFam" id="3.30.40.10:FF:000054">
    <property type="entry name" value="E3 ubiquitin-protein ligase RLIM isoform X1"/>
    <property type="match status" value="1"/>
</dbReference>
<evidence type="ECO:0000256" key="1">
    <source>
        <dbReference type="ARBA" id="ARBA00000900"/>
    </source>
</evidence>
<feature type="region of interest" description="Disordered" evidence="13">
    <location>
        <begin position="173"/>
        <end position="230"/>
    </location>
</feature>
<keyword evidence="10" id="KW-0539">Nucleus</keyword>
<name>A0A8C0W184_CASCN</name>
<dbReference type="EC" id="2.3.2.27" evidence="4"/>
<evidence type="ECO:0000259" key="14">
    <source>
        <dbReference type="PROSITE" id="PS50089"/>
    </source>
</evidence>
<sequence length="571" mass="64335">MESSNSGDNESGPADLRRNQMNRLAREEGFYRFVSNLTEEDYKLMRDNNLLGTIGESTEEELLRRLQHVKDSSAKSGENRLLSHYPLDDLSTGDSITDQFIFFEQYENMAESGQRESHSYTATNQSNSNSSYVHVGMNFNLNNDTTNPQSGCLSFVRLLEGENMENIQWQVENPQSDSTFARPYRSEGHTTEALMEVPTTRGQRRARRRSRSPETRRVRERSESNSPPNPVRELIWRFRDMPPEIFEELMVSEVEIFPRFQQHETVREQLTRPVLQSRNLYAGSPTRNTFSVEPSSYITSNYESGGLSPRHPGVVPDLQITLITETEHSPRDRTANRGSQLTSESPNNTVTLQSDQQEGRTMFPHSEEASETTSARLHVSTISDMNVNDTTSVATQGILSYISLSDSPIIFSSSVNNTNSSSSGPLPTSNSANDNLETGFVMTEDSIQTISSSDSPPEGRQESRSTTPATSDESDSLPFIDQFFHLNEGDHNQPTGLTKQQIDNLAVSDFDANDAPKTCTICVAEYTEGNKIRILPCSHEYHVHCIDRWLFENSTCPICRRQVANSGDRKF</sequence>
<accession>A0A8C0W184</accession>
<dbReference type="GO" id="GO:0061630">
    <property type="term" value="F:ubiquitin protein ligase activity"/>
    <property type="evidence" value="ECO:0007669"/>
    <property type="project" value="UniProtKB-EC"/>
</dbReference>
<dbReference type="SMART" id="SM00184">
    <property type="entry name" value="RING"/>
    <property type="match status" value="1"/>
</dbReference>
<feature type="compositionally biased region" description="Low complexity" evidence="13">
    <location>
        <begin position="415"/>
        <end position="431"/>
    </location>
</feature>
<dbReference type="GO" id="GO:0008270">
    <property type="term" value="F:zinc ion binding"/>
    <property type="evidence" value="ECO:0007669"/>
    <property type="project" value="UniProtKB-KW"/>
</dbReference>
<dbReference type="GO" id="GO:0005634">
    <property type="term" value="C:nucleus"/>
    <property type="evidence" value="ECO:0007669"/>
    <property type="project" value="UniProtKB-SubCell"/>
</dbReference>
<dbReference type="GO" id="GO:0006511">
    <property type="term" value="P:ubiquitin-dependent protein catabolic process"/>
    <property type="evidence" value="ECO:0007669"/>
    <property type="project" value="TreeGrafter"/>
</dbReference>
<comment type="subcellular location">
    <subcellularLocation>
        <location evidence="2">Nucleus</location>
    </subcellularLocation>
</comment>
<comment type="catalytic activity">
    <reaction evidence="1">
        <text>S-ubiquitinyl-[E2 ubiquitin-conjugating enzyme]-L-cysteine + [acceptor protein]-L-lysine = [E2 ubiquitin-conjugating enzyme]-L-cysteine + N(6)-ubiquitinyl-[acceptor protein]-L-lysine.</text>
        <dbReference type="EC" id="2.3.2.27"/>
    </reaction>
</comment>
<dbReference type="PROSITE" id="PS50089">
    <property type="entry name" value="ZF_RING_2"/>
    <property type="match status" value="1"/>
</dbReference>
<evidence type="ECO:0000256" key="11">
    <source>
        <dbReference type="ARBA" id="ARBA00038418"/>
    </source>
</evidence>